<evidence type="ECO:0000256" key="7">
    <source>
        <dbReference type="ARBA" id="ARBA00023242"/>
    </source>
</evidence>
<evidence type="ECO:0000256" key="3">
    <source>
        <dbReference type="ARBA" id="ARBA00019824"/>
    </source>
</evidence>
<organism evidence="12 13">
    <name type="scientific">Lichtheimia corymbifera JMRC:FSU:9682</name>
    <dbReference type="NCBI Taxonomy" id="1263082"/>
    <lineage>
        <taxon>Eukaryota</taxon>
        <taxon>Fungi</taxon>
        <taxon>Fungi incertae sedis</taxon>
        <taxon>Mucoromycota</taxon>
        <taxon>Mucoromycotina</taxon>
        <taxon>Mucoromycetes</taxon>
        <taxon>Mucorales</taxon>
        <taxon>Lichtheimiaceae</taxon>
        <taxon>Lichtheimia</taxon>
    </lineage>
</organism>
<dbReference type="EMBL" id="CBTN010000002">
    <property type="protein sequence ID" value="CDH48990.1"/>
    <property type="molecule type" value="Genomic_DNA"/>
</dbReference>
<evidence type="ECO:0000313" key="13">
    <source>
        <dbReference type="Proteomes" id="UP000027586"/>
    </source>
</evidence>
<keyword evidence="13" id="KW-1185">Reference proteome</keyword>
<evidence type="ECO:0000256" key="2">
    <source>
        <dbReference type="ARBA" id="ARBA00018706"/>
    </source>
</evidence>
<dbReference type="FunFam" id="2.60.120.1030:FF:000001">
    <property type="entry name" value="Protein CLP1 homolog 5"/>
    <property type="match status" value="1"/>
</dbReference>
<reference evidence="12" key="1">
    <citation type="submission" date="2013-08" db="EMBL/GenBank/DDBJ databases">
        <title>Gene expansion shapes genome architecture in the human pathogen Lichtheimia corymbifera: an evolutionary genomics analysis in the ancient terrestrial Mucorales (Mucoromycotina).</title>
        <authorList>
            <person name="Schwartze V.U."/>
            <person name="Winter S."/>
            <person name="Shelest E."/>
            <person name="Marcet-Houben M."/>
            <person name="Horn F."/>
            <person name="Wehner S."/>
            <person name="Hoffmann K."/>
            <person name="Riege K."/>
            <person name="Sammeth M."/>
            <person name="Nowrousian M."/>
            <person name="Valiante V."/>
            <person name="Linde J."/>
            <person name="Jacobsen I.D."/>
            <person name="Marz M."/>
            <person name="Brakhage A.A."/>
            <person name="Gabaldon T."/>
            <person name="Bocker S."/>
            <person name="Voigt K."/>
        </authorList>
    </citation>
    <scope>NUCLEOTIDE SEQUENCE [LARGE SCALE GENOMIC DNA]</scope>
    <source>
        <strain evidence="12">FSU 9682</strain>
    </source>
</reference>
<protein>
    <recommendedName>
        <fullName evidence="3">Polynucleotide 5'-hydroxyl-kinase GRC3</fullName>
    </recommendedName>
    <alternativeName>
        <fullName evidence="2">Polynucleotide 5'-hydroxyl-kinase grc3</fullName>
    </alternativeName>
</protein>
<evidence type="ECO:0000313" key="12">
    <source>
        <dbReference type="EMBL" id="CDH48990.1"/>
    </source>
</evidence>
<comment type="subcellular location">
    <subcellularLocation>
        <location evidence="1 8">Nucleus</location>
    </subcellularLocation>
</comment>
<dbReference type="AlphaFoldDB" id="A0A068RH08"/>
<dbReference type="GO" id="GO:0006388">
    <property type="term" value="P:tRNA splicing, via endonucleolytic cleavage and ligation"/>
    <property type="evidence" value="ECO:0007669"/>
    <property type="project" value="TreeGrafter"/>
</dbReference>
<evidence type="ECO:0000256" key="4">
    <source>
        <dbReference type="ARBA" id="ARBA00022664"/>
    </source>
</evidence>
<comment type="similarity">
    <text evidence="8">Belongs to the Clp1 family. Clp1 subfamily.</text>
</comment>
<dbReference type="InterPro" id="IPR038238">
    <property type="entry name" value="Clp1_C_sf"/>
</dbReference>
<accession>A0A068RH08</accession>
<feature type="binding site" evidence="8">
    <location>
        <position position="19"/>
    </location>
    <ligand>
        <name>ATP</name>
        <dbReference type="ChEBI" id="CHEBI:30616"/>
    </ligand>
</feature>
<dbReference type="STRING" id="1263082.A0A068RH08"/>
<dbReference type="InterPro" id="IPR010655">
    <property type="entry name" value="Clp1_C"/>
</dbReference>
<dbReference type="GO" id="GO:0005849">
    <property type="term" value="C:mRNA cleavage factor complex"/>
    <property type="evidence" value="ECO:0007669"/>
    <property type="project" value="UniProtKB-UniRule"/>
</dbReference>
<evidence type="ECO:0000256" key="6">
    <source>
        <dbReference type="ARBA" id="ARBA00022840"/>
    </source>
</evidence>
<dbReference type="Gene3D" id="3.40.50.300">
    <property type="entry name" value="P-loop containing nucleotide triphosphate hydrolases"/>
    <property type="match status" value="1"/>
</dbReference>
<dbReference type="PANTHER" id="PTHR12755">
    <property type="entry name" value="CLEAVAGE/POLYADENYLATION FACTOR IA SUBUNIT CLP1P"/>
    <property type="match status" value="1"/>
</dbReference>
<dbReference type="InterPro" id="IPR027417">
    <property type="entry name" value="P-loop_NTPase"/>
</dbReference>
<dbReference type="OrthoDB" id="258143at2759"/>
<comment type="function">
    <text evidence="8">Required for endonucleolytic cleavage during polyadenylation-dependent pre-mRNA 3'-end formation.</text>
</comment>
<evidence type="ECO:0000259" key="9">
    <source>
        <dbReference type="Pfam" id="PF06807"/>
    </source>
</evidence>
<keyword evidence="6 8" id="KW-0067">ATP-binding</keyword>
<dbReference type="InterPro" id="IPR032324">
    <property type="entry name" value="Clp1_N"/>
</dbReference>
<evidence type="ECO:0000256" key="5">
    <source>
        <dbReference type="ARBA" id="ARBA00022741"/>
    </source>
</evidence>
<evidence type="ECO:0000259" key="11">
    <source>
        <dbReference type="Pfam" id="PF16575"/>
    </source>
</evidence>
<feature type="binding site" evidence="8">
    <location>
        <begin position="120"/>
        <end position="125"/>
    </location>
    <ligand>
        <name>ATP</name>
        <dbReference type="ChEBI" id="CHEBI:30616"/>
    </ligand>
</feature>
<dbReference type="GO" id="GO:0051731">
    <property type="term" value="F:polynucleotide 5'-hydroxyl-kinase activity"/>
    <property type="evidence" value="ECO:0007669"/>
    <property type="project" value="InterPro"/>
</dbReference>
<dbReference type="Proteomes" id="UP000027586">
    <property type="component" value="Unassembled WGS sequence"/>
</dbReference>
<dbReference type="Pfam" id="PF16573">
    <property type="entry name" value="CLP1_N"/>
    <property type="match status" value="1"/>
</dbReference>
<feature type="binding site" evidence="8">
    <location>
        <position position="58"/>
    </location>
    <ligand>
        <name>ATP</name>
        <dbReference type="ChEBI" id="CHEBI:30616"/>
    </ligand>
</feature>
<dbReference type="InterPro" id="IPR028606">
    <property type="entry name" value="Clp1"/>
</dbReference>
<feature type="domain" description="Clp1 C-terminal" evidence="9">
    <location>
        <begin position="320"/>
        <end position="433"/>
    </location>
</feature>
<evidence type="ECO:0000256" key="8">
    <source>
        <dbReference type="HAMAP-Rule" id="MF_03035"/>
    </source>
</evidence>
<dbReference type="InterPro" id="IPR045116">
    <property type="entry name" value="Clp1/Grc3"/>
</dbReference>
<comment type="subunit">
    <text evidence="8">Component of a pre-mRNA cleavage factor complex. Interacts directly with PCF11.</text>
</comment>
<proteinExistence type="inferred from homology"/>
<dbReference type="GO" id="GO:0031124">
    <property type="term" value="P:mRNA 3'-end processing"/>
    <property type="evidence" value="ECO:0007669"/>
    <property type="project" value="UniProtKB-UniRule"/>
</dbReference>
<dbReference type="HAMAP" id="MF_03035">
    <property type="entry name" value="Clp1"/>
    <property type="match status" value="1"/>
</dbReference>
<dbReference type="GO" id="GO:0005524">
    <property type="term" value="F:ATP binding"/>
    <property type="evidence" value="ECO:0007669"/>
    <property type="project" value="UniProtKB-UniRule"/>
</dbReference>
<evidence type="ECO:0000259" key="10">
    <source>
        <dbReference type="Pfam" id="PF16573"/>
    </source>
</evidence>
<dbReference type="Gene3D" id="2.60.120.1030">
    <property type="entry name" value="Clp1, DNA binding domain"/>
    <property type="match status" value="1"/>
</dbReference>
<dbReference type="Gene3D" id="2.40.30.330">
    <property type="entry name" value="Pre-mRNA cleavage complex subunit Clp1, C-terminal domain"/>
    <property type="match status" value="1"/>
</dbReference>
<gene>
    <name evidence="8" type="primary">CLP1</name>
    <name evidence="12" type="ORF">LCOR_00752.1</name>
</gene>
<keyword evidence="4 8" id="KW-0507">mRNA processing</keyword>
<dbReference type="SUPFAM" id="SSF52540">
    <property type="entry name" value="P-loop containing nucleoside triphosphate hydrolases"/>
    <property type="match status" value="1"/>
</dbReference>
<keyword evidence="7 8" id="KW-0539">Nucleus</keyword>
<keyword evidence="5 8" id="KW-0547">Nucleotide-binding</keyword>
<sequence length="434" mass="48208">MQTESLDITRTVDLESDHEFRFEVEFNKKVQIKLLKGTAEIFGTEIAVGVSYTFTGRKVAVYTWHGCALEITGEFLVEYTANETPMTSYLNTHLALQQMRDTAKDSGEQGPRVLVIGPHDVGKTSLCKILASYALRQGEKPIYVSLDPSEGTITMPGTVTATTISNPIDVEEGFGSSATTAASLGSSMMPLAYYYGYENPGENVKLFKMEISRLAHTVKCRMASDSESRTSGFVIDTAGLIDHVGYDLIQHAIEQFSVNVVIVLGHERLYSDMMRILKDQVTVVKLSKSGGVVERDRQFKTELQRSKIHEYFYGTLKCELSPYSMLVNFDDVTIWRVGEAIAPSSALPLGMDSTVTETQVIKVETHEMCLHSIMAILNADPSEHESKLLDTNIAGFIYVSDVDEAKQKLTILSPAPGRLPRRHLLMGSFKWMET</sequence>
<dbReference type="InterPro" id="IPR038239">
    <property type="entry name" value="Clp1_N_sf"/>
</dbReference>
<dbReference type="Pfam" id="PF16575">
    <property type="entry name" value="CLP1_P"/>
    <property type="match status" value="1"/>
</dbReference>
<dbReference type="VEuPathDB" id="FungiDB:LCOR_00752.1"/>
<dbReference type="Pfam" id="PF06807">
    <property type="entry name" value="Clp1"/>
    <property type="match status" value="1"/>
</dbReference>
<dbReference type="FunFam" id="2.40.30.330:FF:000002">
    <property type="entry name" value="Protein CLP1 homolog"/>
    <property type="match status" value="1"/>
</dbReference>
<feature type="domain" description="Clp1 N-terminal" evidence="10">
    <location>
        <begin position="14"/>
        <end position="103"/>
    </location>
</feature>
<evidence type="ECO:0000256" key="1">
    <source>
        <dbReference type="ARBA" id="ARBA00004123"/>
    </source>
</evidence>
<comment type="caution">
    <text evidence="12">The sequence shown here is derived from an EMBL/GenBank/DDBJ whole genome shotgun (WGS) entry which is preliminary data.</text>
</comment>
<dbReference type="InterPro" id="IPR032319">
    <property type="entry name" value="CLP1_P"/>
</dbReference>
<name>A0A068RH08_9FUNG</name>
<dbReference type="PANTHER" id="PTHR12755:SF6">
    <property type="entry name" value="POLYRIBONUCLEOTIDE 5'-HYDROXYL-KINASE CLP1"/>
    <property type="match status" value="1"/>
</dbReference>
<feature type="domain" description="Clp1 P-loop" evidence="11">
    <location>
        <begin position="117"/>
        <end position="314"/>
    </location>
</feature>